<dbReference type="AlphaFoldDB" id="A0A3M4LFG2"/>
<sequence>MTATQQQEKTEQTSWSSLVRNGGYLTPVQRQAFENAIALVNERLQTTLDKPGNRVNGQFSLNNYIDSLESDFKRDAGADELRGDASLTAFWIVRLLADRLLEAAGARPVVH</sequence>
<dbReference type="Proteomes" id="UP000277236">
    <property type="component" value="Unassembled WGS sequence"/>
</dbReference>
<evidence type="ECO:0000313" key="1">
    <source>
        <dbReference type="EMBL" id="RMQ40243.1"/>
    </source>
</evidence>
<comment type="caution">
    <text evidence="1">The sequence shown here is derived from an EMBL/GenBank/DDBJ whole genome shotgun (WGS) entry which is preliminary data.</text>
</comment>
<organism evidence="1 2">
    <name type="scientific">Pseudomonas cichorii</name>
    <dbReference type="NCBI Taxonomy" id="36746"/>
    <lineage>
        <taxon>Bacteria</taxon>
        <taxon>Pseudomonadati</taxon>
        <taxon>Pseudomonadota</taxon>
        <taxon>Gammaproteobacteria</taxon>
        <taxon>Pseudomonadales</taxon>
        <taxon>Pseudomonadaceae</taxon>
        <taxon>Pseudomonas</taxon>
    </lineage>
</organism>
<protein>
    <submittedName>
        <fullName evidence="1">HrpW-specific chaperone</fullName>
    </submittedName>
</protein>
<dbReference type="RefSeq" id="WP_183142278.1">
    <property type="nucleotide sequence ID" value="NZ_RBRE01000099.1"/>
</dbReference>
<name>A0A3M4LFG2_PSECI</name>
<dbReference type="EMBL" id="RBRE01000099">
    <property type="protein sequence ID" value="RMQ40243.1"/>
    <property type="molecule type" value="Genomic_DNA"/>
</dbReference>
<proteinExistence type="predicted"/>
<evidence type="ECO:0000313" key="2">
    <source>
        <dbReference type="Proteomes" id="UP000277236"/>
    </source>
</evidence>
<reference evidence="1 2" key="1">
    <citation type="submission" date="2018-08" db="EMBL/GenBank/DDBJ databases">
        <title>Recombination of ecologically and evolutionarily significant loci maintains genetic cohesion in the Pseudomonas syringae species complex.</title>
        <authorList>
            <person name="Dillon M."/>
            <person name="Thakur S."/>
            <person name="Almeida R.N.D."/>
            <person name="Weir B.S."/>
            <person name="Guttman D.S."/>
        </authorList>
    </citation>
    <scope>NUCLEOTIDE SEQUENCE [LARGE SCALE GENOMIC DNA]</scope>
    <source>
        <strain evidence="1 2">ICMP 3353</strain>
    </source>
</reference>
<accession>A0A3M4LFG2</accession>
<gene>
    <name evidence="1" type="ORF">ALQ04_04326</name>
</gene>